<keyword evidence="2" id="KW-1185">Reference proteome</keyword>
<evidence type="ECO:0000313" key="2">
    <source>
        <dbReference type="Proteomes" id="UP000000724"/>
    </source>
</evidence>
<dbReference type="InterPro" id="IPR022190">
    <property type="entry name" value="DUF3716"/>
</dbReference>
<dbReference type="Pfam" id="PF12511">
    <property type="entry name" value="DUF3716"/>
    <property type="match status" value="1"/>
</dbReference>
<dbReference type="OrthoDB" id="4364792at2759"/>
<dbReference type="BioCyc" id="PCHR:PC22G05710-MONOMER"/>
<dbReference type="Proteomes" id="UP000000724">
    <property type="component" value="Contig Pc00c22"/>
</dbReference>
<gene>
    <name evidence="1" type="ORF">Pc22g05710</name>
    <name evidence="1" type="ORF">PCH_Pc22g05710</name>
</gene>
<dbReference type="EMBL" id="AM920437">
    <property type="protein sequence ID" value="CAP97859.1"/>
    <property type="molecule type" value="Genomic_DNA"/>
</dbReference>
<dbReference type="AlphaFoldDB" id="B6HV60"/>
<accession>B6HV60</accession>
<name>B6HV60_PENRW</name>
<reference evidence="1 2" key="1">
    <citation type="journal article" date="2008" name="Nat. Biotechnol.">
        <title>Genome sequencing and analysis of the filamentous fungus Penicillium chrysogenum.</title>
        <authorList>
            <person name="van den Berg M.A."/>
            <person name="Albang R."/>
            <person name="Albermann K."/>
            <person name="Badger J.H."/>
            <person name="Daran J.-M."/>
            <person name="Driessen A.J.M."/>
            <person name="Garcia-Estrada C."/>
            <person name="Fedorova N.D."/>
            <person name="Harris D.M."/>
            <person name="Heijne W.H.M."/>
            <person name="Joardar V.S."/>
            <person name="Kiel J.A.K.W."/>
            <person name="Kovalchuk A."/>
            <person name="Martin J.F."/>
            <person name="Nierman W.C."/>
            <person name="Nijland J.G."/>
            <person name="Pronk J.T."/>
            <person name="Roubos J.A."/>
            <person name="van der Klei I.J."/>
            <person name="van Peij N.N.M.E."/>
            <person name="Veenhuis M."/>
            <person name="von Doehren H."/>
            <person name="Wagner C."/>
            <person name="Wortman J.R."/>
            <person name="Bovenberg R.A.L."/>
        </authorList>
    </citation>
    <scope>NUCLEOTIDE SEQUENCE [LARGE SCALE GENOMIC DNA]</scope>
    <source>
        <strain evidence="2">ATCC 28089 / DSM 1075 / NRRL 1951 / Wisconsin 54-1255</strain>
    </source>
</reference>
<organism evidence="1 2">
    <name type="scientific">Penicillium rubens (strain ATCC 28089 / DSM 1075 / NRRL 1951 / Wisconsin 54-1255)</name>
    <name type="common">Penicillium chrysogenum</name>
    <dbReference type="NCBI Taxonomy" id="500485"/>
    <lineage>
        <taxon>Eukaryota</taxon>
        <taxon>Fungi</taxon>
        <taxon>Dikarya</taxon>
        <taxon>Ascomycota</taxon>
        <taxon>Pezizomycotina</taxon>
        <taxon>Eurotiomycetes</taxon>
        <taxon>Eurotiomycetidae</taxon>
        <taxon>Eurotiales</taxon>
        <taxon>Aspergillaceae</taxon>
        <taxon>Penicillium</taxon>
        <taxon>Penicillium chrysogenum species complex</taxon>
    </lineage>
</organism>
<proteinExistence type="predicted"/>
<dbReference type="OMA" id="PCKRCEN"/>
<protein>
    <submittedName>
        <fullName evidence="1">Pc22g05710 protein</fullName>
    </submittedName>
</protein>
<dbReference type="HOGENOM" id="CLU_1129399_0_0_1"/>
<sequence length="246" mass="27711">MVSVSIYNTKPGPKHITYSVKLSFYPNQSASVITPADLEPIHTSRLYLRPLTGVGAAAIFEIRRRQDVADWLDSKQTTTENLGMYTVQSLIDVHNHERELLSSSFINTPVLMDILYSTHLHLYTKNCLSVDLTEVVMTYGKRPGLDVKLMRAMKRSQEIVIHDISQVDFYSNLTYNVRLRAATTQIVGTQAPTPCKRCENTIWPFTECVRVPTMARGCCGNCLWSKDPVQMCSFVHGTYSNATGIL</sequence>
<dbReference type="VEuPathDB" id="FungiDB:PCH_Pc22g05710"/>
<evidence type="ECO:0000313" key="1">
    <source>
        <dbReference type="EMBL" id="CAP97859.1"/>
    </source>
</evidence>